<name>A0A427YCK6_9TREE</name>
<keyword evidence="3" id="KW-1185">Reference proteome</keyword>
<feature type="compositionally biased region" description="Basic and acidic residues" evidence="1">
    <location>
        <begin position="321"/>
        <end position="332"/>
    </location>
</feature>
<organism evidence="2 3">
    <name type="scientific">Saitozyma podzolica</name>
    <dbReference type="NCBI Taxonomy" id="1890683"/>
    <lineage>
        <taxon>Eukaryota</taxon>
        <taxon>Fungi</taxon>
        <taxon>Dikarya</taxon>
        <taxon>Basidiomycota</taxon>
        <taxon>Agaricomycotina</taxon>
        <taxon>Tremellomycetes</taxon>
        <taxon>Tremellales</taxon>
        <taxon>Trimorphomycetaceae</taxon>
        <taxon>Saitozyma</taxon>
    </lineage>
</organism>
<feature type="compositionally biased region" description="Basic and acidic residues" evidence="1">
    <location>
        <begin position="33"/>
        <end position="46"/>
    </location>
</feature>
<dbReference type="EMBL" id="RSCD01000016">
    <property type="protein sequence ID" value="RSH88802.1"/>
    <property type="molecule type" value="Genomic_DNA"/>
</dbReference>
<dbReference type="Proteomes" id="UP000279259">
    <property type="component" value="Unassembled WGS sequence"/>
</dbReference>
<evidence type="ECO:0000313" key="2">
    <source>
        <dbReference type="EMBL" id="RSH88802.1"/>
    </source>
</evidence>
<evidence type="ECO:0000313" key="3">
    <source>
        <dbReference type="Proteomes" id="UP000279259"/>
    </source>
</evidence>
<feature type="compositionally biased region" description="Basic and acidic residues" evidence="1">
    <location>
        <begin position="364"/>
        <end position="378"/>
    </location>
</feature>
<dbReference type="OrthoDB" id="2507488at2759"/>
<evidence type="ECO:0000256" key="1">
    <source>
        <dbReference type="SAM" id="MobiDB-lite"/>
    </source>
</evidence>
<sequence length="378" mass="42252">MGGEQDHSGSLSGGDDVEPNKKRKVPASLVTAESDRSGDSTRDAPKAARRRQSAVYNAHLFHKALFLQRKASFLTLFIDATHAVKAGAKAEHVAFPELAVLERLLLSLQYVGVGDWLPDKSSWRSGMDEPSPTVPRCGEKWRKAFEQRRRRQGAPLAPLGHVPEANFEFEIHSNASGVFRDTLKDRAALRKLADELRDVVLAPKSSPPPAALADADTTITAKQKLKKKKKRSVLANEGNPHHVGNYRQTRLLRDPHEPFPHHASLLFPPSMRFLAARPGRARVRPSENDFLCWMCEYDLYYGTERARKDAIRRRRRDIRGPREVESRAHKADGSCGPHEALEDDREGESHGRCSCGRPINTRPAIKDKEPPDRASAKA</sequence>
<accession>A0A427YCK6</accession>
<proteinExistence type="predicted"/>
<dbReference type="AlphaFoldDB" id="A0A427YCK6"/>
<comment type="caution">
    <text evidence="2">The sequence shown here is derived from an EMBL/GenBank/DDBJ whole genome shotgun (WGS) entry which is preliminary data.</text>
</comment>
<feature type="region of interest" description="Disordered" evidence="1">
    <location>
        <begin position="224"/>
        <end position="246"/>
    </location>
</feature>
<gene>
    <name evidence="2" type="ORF">EHS25_003030</name>
</gene>
<feature type="region of interest" description="Disordered" evidence="1">
    <location>
        <begin position="1"/>
        <end position="49"/>
    </location>
</feature>
<protein>
    <submittedName>
        <fullName evidence="2">Uncharacterized protein</fullName>
    </submittedName>
</protein>
<feature type="region of interest" description="Disordered" evidence="1">
    <location>
        <begin position="321"/>
        <end position="378"/>
    </location>
</feature>
<reference evidence="2 3" key="1">
    <citation type="submission" date="2018-11" db="EMBL/GenBank/DDBJ databases">
        <title>Genome sequence of Saitozyma podzolica DSM 27192.</title>
        <authorList>
            <person name="Aliyu H."/>
            <person name="Gorte O."/>
            <person name="Ochsenreither K."/>
        </authorList>
    </citation>
    <scope>NUCLEOTIDE SEQUENCE [LARGE SCALE GENOMIC DNA]</scope>
    <source>
        <strain evidence="2 3">DSM 27192</strain>
    </source>
</reference>